<sequence>MPPRKGPRNVVKSGNAGNSSKSSPLPSTYTSSATANGQPGASSVKTGGKGTPGAVQGAGQNGAAEGGRPPPLFPVGYKSPITILNEKCQKEGWERPLVDSIPNKSSNPPTYSAAVTLRKRKNKNALDLETVRMVPVPRIEEGDAGLARHLGATYALFRFCSTLPIAMILPPQIRPYWSQLLSEKAQAPPHRAWEYSADPFAAKREVEKRQAVRISGAKQRALAAGADGWDDGHAPNTKKMDSAAHAGGGGGGRGWSNVPEVKMSQNQREVVEGVIRSMMSKYPSAILAGTRESAGDGDATPGVSTGASTPKGGGRSGGGPGEGIDANQITRQLLDLGFRPAHVTSCVSAVQAAHQRLMGSSGSGAGTPAGGARDPLTLSLAFLSPLEAAIEWLLVHLPEDDLPVRYRPLGAGAGADFVSGVKGAGEGQEGLVRGWVVDKCVKKAGFPRGAVERVVDSLLRDQGAVTEAQVLDLLGRRLCGWEREEGWGVDEYEAWTGDESEEEEREVVRLEEKTILGSVLGAERYTETSPTEFSVSVSSADNGDDLALNIIFSRASPYPSSRFPCNPPSFYLTSSSLPAYIRLHLHAAVLRAFRDPERPDLRSLLEQGAGGAVYAMLEILEEQLPLAVEQPPDVVTVMQYLVPAPDVEEVEERAGQVRGKKREQRKGRRRDPTPADQEAVRQRRQAMWARPGWQVMLKNRMKLPAWTEREHIMSLLEMNRVLIVVGETGCGKSTQLPQFILDHEIDAGRGAQTRIVVTQPRRVSALGLASRVADERMEDLDQGAQSVGYIIRGESKTGPNTQISFVTTGVILRRLSAGGDADLDGISHIVVDEVHERSVDSDFLLLQLRELLQRNKSIKVVLMSATINQKTFIDYFGGAPALEIPGFTYPVQDLYMEDYISALSYRPEPPRFKIRQSEEQKKSLRDSLEKLDIDDNAKQALEVLSTSQQIPYDLVASICRYIDKTSPKKDEGILIFMPGVAEIKTTVDAIKSQHLRDCAILPLHANLSNTEQKQVFAKINGRKIVVATNVAETSITIPEIVYVIDCGKVKETQYDPDTSMSKLVETYTSRAASKQRRGRAGRVKPGVCYKLFTRRVEEQYMARFAIPEILRTPLESLFLQVKSMDQSTDVKSYLLKAIDPPKIEAIDSAWKTLLDLGAVEGEAMTSHLTALGRHMAALPVDLRLAKMLVLGCVFRALDPVLTIAAMLSSKPLFSGPMEKRDEMKRAKQRFAWGKSDILLNLRAFDATRDIKGYSALRGFCEENFINASTVRDINSLRQDFLASLSELGYVPFNKRDLAALNTNSDNENLLKAILTGAFYPRVAMIRPPDARFEKIQAGSLVKEHEAKEVKFFDEHGRVFIHPASILFSEPNLKLGYLTYFHKAETSKPFLFDATEIPLFALLLFGGTVTVNHFAGGLVVGKNGHIRLKAWARIGVLVNQVRRLLDAKLDEAIESVEMQGGVNVGPDVVKAILTLLA</sequence>
<evidence type="ECO:0000313" key="2">
    <source>
        <dbReference type="Proteomes" id="UP001243375"/>
    </source>
</evidence>
<reference evidence="1" key="1">
    <citation type="submission" date="2023-04" db="EMBL/GenBank/DDBJ databases">
        <title>Draft Genome sequencing of Naganishia species isolated from polar environments using Oxford Nanopore Technology.</title>
        <authorList>
            <person name="Leo P."/>
            <person name="Venkateswaran K."/>
        </authorList>
    </citation>
    <scope>NUCLEOTIDE SEQUENCE</scope>
    <source>
        <strain evidence="1">MNA-CCFEE 5425</strain>
    </source>
</reference>
<name>A0ACC2WPE8_9TREE</name>
<organism evidence="1 2">
    <name type="scientific">Naganishia vaughanmartiniae</name>
    <dbReference type="NCBI Taxonomy" id="1424756"/>
    <lineage>
        <taxon>Eukaryota</taxon>
        <taxon>Fungi</taxon>
        <taxon>Dikarya</taxon>
        <taxon>Basidiomycota</taxon>
        <taxon>Agaricomycotina</taxon>
        <taxon>Tremellomycetes</taxon>
        <taxon>Filobasidiales</taxon>
        <taxon>Filobasidiaceae</taxon>
        <taxon>Naganishia</taxon>
    </lineage>
</organism>
<dbReference type="Proteomes" id="UP001243375">
    <property type="component" value="Unassembled WGS sequence"/>
</dbReference>
<comment type="caution">
    <text evidence="1">The sequence shown here is derived from an EMBL/GenBank/DDBJ whole genome shotgun (WGS) entry which is preliminary data.</text>
</comment>
<evidence type="ECO:0000313" key="1">
    <source>
        <dbReference type="EMBL" id="KAJ9113040.1"/>
    </source>
</evidence>
<dbReference type="EMBL" id="JASBWU010000023">
    <property type="protein sequence ID" value="KAJ9113040.1"/>
    <property type="molecule type" value="Genomic_DNA"/>
</dbReference>
<accession>A0ACC2WPE8</accession>
<keyword evidence="2" id="KW-1185">Reference proteome</keyword>
<protein>
    <submittedName>
        <fullName evidence="1">Uncharacterized protein</fullName>
    </submittedName>
</protein>
<gene>
    <name evidence="1" type="ORF">QFC22_006136</name>
</gene>
<proteinExistence type="predicted"/>